<dbReference type="InterPro" id="IPR013978">
    <property type="entry name" value="MEKHLA"/>
</dbReference>
<accession>A0A1H2TWH4</accession>
<dbReference type="OrthoDB" id="9794448at2"/>
<gene>
    <name evidence="2" type="ORF">SAMN05421783_104204</name>
</gene>
<dbReference type="AlphaFoldDB" id="A0A1H2TWH4"/>
<reference evidence="3" key="1">
    <citation type="submission" date="2016-10" db="EMBL/GenBank/DDBJ databases">
        <authorList>
            <person name="Varghese N."/>
            <person name="Submissions S."/>
        </authorList>
    </citation>
    <scope>NUCLEOTIDE SEQUENCE [LARGE SCALE GENOMIC DNA]</scope>
    <source>
        <strain evidence="3">DSM 217</strain>
    </source>
</reference>
<keyword evidence="3" id="KW-1185">Reference proteome</keyword>
<dbReference type="STRING" id="1058.SAMN05421783_104204"/>
<name>A0A1H2TWH4_THIRO</name>
<evidence type="ECO:0000313" key="3">
    <source>
        <dbReference type="Proteomes" id="UP000198816"/>
    </source>
</evidence>
<organism evidence="2 3">
    <name type="scientific">Thiocapsa roseopersicina</name>
    <dbReference type="NCBI Taxonomy" id="1058"/>
    <lineage>
        <taxon>Bacteria</taxon>
        <taxon>Pseudomonadati</taxon>
        <taxon>Pseudomonadota</taxon>
        <taxon>Gammaproteobacteria</taxon>
        <taxon>Chromatiales</taxon>
        <taxon>Chromatiaceae</taxon>
        <taxon>Thiocapsa</taxon>
    </lineage>
</organism>
<proteinExistence type="predicted"/>
<dbReference type="InterPro" id="IPR035965">
    <property type="entry name" value="PAS-like_dom_sf"/>
</dbReference>
<feature type="domain" description="MEKHLA" evidence="1">
    <location>
        <begin position="15"/>
        <end position="154"/>
    </location>
</feature>
<evidence type="ECO:0000313" key="2">
    <source>
        <dbReference type="EMBL" id="SDW48222.1"/>
    </source>
</evidence>
<protein>
    <submittedName>
        <fullName evidence="2">MEKHLA domain-containing protein</fullName>
    </submittedName>
</protein>
<dbReference type="Proteomes" id="UP000198816">
    <property type="component" value="Unassembled WGS sequence"/>
</dbReference>
<dbReference type="EMBL" id="FNNZ01000004">
    <property type="protein sequence ID" value="SDW48222.1"/>
    <property type="molecule type" value="Genomic_DNA"/>
</dbReference>
<sequence length="158" mass="17899">MPFPYPDPSNDFLSDHTRLLCASYRRLTGRDLIDPGLDDREAARRLFAAPFALLSHNADPDPILTYGNRRVLDLFELDWEQLTRMPSRLTAEAPDREERARLLAQVTAHGFIDHYSGVRVSSGGRRYRIDGAVVWNLIDRKGRHLGQAATFASVQPLV</sequence>
<evidence type="ECO:0000259" key="1">
    <source>
        <dbReference type="Pfam" id="PF08670"/>
    </source>
</evidence>
<dbReference type="RefSeq" id="WP_093029389.1">
    <property type="nucleotide sequence ID" value="NZ_FNNZ01000004.1"/>
</dbReference>
<dbReference type="Pfam" id="PF08670">
    <property type="entry name" value="MEKHLA"/>
    <property type="match status" value="1"/>
</dbReference>
<dbReference type="SUPFAM" id="SSF55785">
    <property type="entry name" value="PYP-like sensor domain (PAS domain)"/>
    <property type="match status" value="1"/>
</dbReference>